<reference evidence="1" key="1">
    <citation type="submission" date="2016-12" db="EMBL/GenBank/DDBJ databases">
        <title>The genomes of Aspergillus section Nigri reveals drivers in fungal speciation.</title>
        <authorList>
            <consortium name="DOE Joint Genome Institute"/>
            <person name="Vesth T.C."/>
            <person name="Nybo J."/>
            <person name="Theobald S."/>
            <person name="Brandl J."/>
            <person name="Frisvad J.C."/>
            <person name="Nielsen K.F."/>
            <person name="Lyhne E.K."/>
            <person name="Kogle M.E."/>
            <person name="Kuo A."/>
            <person name="Riley R."/>
            <person name="Clum A."/>
            <person name="Nolan M."/>
            <person name="Lipzen A."/>
            <person name="Salamov A."/>
            <person name="Henrissat B."/>
            <person name="Wiebenga A."/>
            <person name="De Vries R.P."/>
            <person name="Grigoriev I.V."/>
            <person name="Mortensen U.H."/>
            <person name="Andersen M.R."/>
            <person name="Baker S.E."/>
        </authorList>
    </citation>
    <scope>NUCLEOTIDE SEQUENCE [LARGE SCALE GENOMIC DNA]</scope>
    <source>
        <strain evidence="1">CBS 113365</strain>
    </source>
</reference>
<proteinExistence type="predicted"/>
<dbReference type="Proteomes" id="UP000248405">
    <property type="component" value="Unassembled WGS sequence"/>
</dbReference>
<evidence type="ECO:0000313" key="1">
    <source>
        <dbReference type="EMBL" id="PYH65101.1"/>
    </source>
</evidence>
<dbReference type="AlphaFoldDB" id="A0A319B084"/>
<accession>A0A319B084</accession>
<dbReference type="EMBL" id="KZ821640">
    <property type="protein sequence ID" value="PYH65101.1"/>
    <property type="molecule type" value="Genomic_DNA"/>
</dbReference>
<keyword evidence="2" id="KW-1185">Reference proteome</keyword>
<name>A0A319B084_ASPVC</name>
<gene>
    <name evidence="1" type="ORF">BO88DRAFT_408038</name>
</gene>
<dbReference type="GeneID" id="37212198"/>
<sequence>MTFATGSQRVLGSYGAENIRLMQEAAAKYDPEGVSQKLQMTVSFYATIYAEA</sequence>
<dbReference type="OrthoDB" id="4507439at2759"/>
<protein>
    <submittedName>
        <fullName evidence="1">Uncharacterized protein</fullName>
    </submittedName>
</protein>
<organism evidence="1 2">
    <name type="scientific">Aspergillus vadensis (strain CBS 113365 / IMI 142717 / IBT 24658)</name>
    <dbReference type="NCBI Taxonomy" id="1448311"/>
    <lineage>
        <taxon>Eukaryota</taxon>
        <taxon>Fungi</taxon>
        <taxon>Dikarya</taxon>
        <taxon>Ascomycota</taxon>
        <taxon>Pezizomycotina</taxon>
        <taxon>Eurotiomycetes</taxon>
        <taxon>Eurotiomycetidae</taxon>
        <taxon>Eurotiales</taxon>
        <taxon>Aspergillaceae</taxon>
        <taxon>Aspergillus</taxon>
        <taxon>Aspergillus subgen. Circumdati</taxon>
    </lineage>
</organism>
<evidence type="ECO:0000313" key="2">
    <source>
        <dbReference type="Proteomes" id="UP000248405"/>
    </source>
</evidence>
<dbReference type="RefSeq" id="XP_025558895.1">
    <property type="nucleotide sequence ID" value="XM_025707606.1"/>
</dbReference>